<dbReference type="EMBL" id="PYGD01000006">
    <property type="protein sequence ID" value="PSK91146.1"/>
    <property type="molecule type" value="Genomic_DNA"/>
</dbReference>
<proteinExistence type="predicted"/>
<dbReference type="PANTHER" id="PTHR46558">
    <property type="entry name" value="TRACRIPTIONAL REGULATORY PROTEIN-RELATED-RELATED"/>
    <property type="match status" value="1"/>
</dbReference>
<dbReference type="GO" id="GO:0003677">
    <property type="term" value="F:DNA binding"/>
    <property type="evidence" value="ECO:0007669"/>
    <property type="project" value="UniProtKB-KW"/>
</dbReference>
<keyword evidence="2" id="KW-0175">Coiled coil</keyword>
<dbReference type="SMART" id="SM00530">
    <property type="entry name" value="HTH_XRE"/>
    <property type="match status" value="1"/>
</dbReference>
<dbReference type="PROSITE" id="PS50943">
    <property type="entry name" value="HTH_CROC1"/>
    <property type="match status" value="1"/>
</dbReference>
<keyword evidence="1" id="KW-0238">DNA-binding</keyword>
<feature type="domain" description="HTH cro/C1-type" evidence="3">
    <location>
        <begin position="10"/>
        <end position="65"/>
    </location>
</feature>
<evidence type="ECO:0000259" key="3">
    <source>
        <dbReference type="PROSITE" id="PS50943"/>
    </source>
</evidence>
<reference evidence="4 5" key="1">
    <citation type="submission" date="2018-03" db="EMBL/GenBank/DDBJ databases">
        <title>Genomic Encyclopedia of Type Strains, Phase III (KMG-III): the genomes of soil and plant-associated and newly described type strains.</title>
        <authorList>
            <person name="Whitman W."/>
        </authorList>
    </citation>
    <scope>NUCLEOTIDE SEQUENCE [LARGE SCALE GENOMIC DNA]</scope>
    <source>
        <strain evidence="4 5">CGMCC 1.12700</strain>
    </source>
</reference>
<evidence type="ECO:0000313" key="5">
    <source>
        <dbReference type="Proteomes" id="UP000240572"/>
    </source>
</evidence>
<protein>
    <submittedName>
        <fullName evidence="4">Helix-turn-helix protein</fullName>
    </submittedName>
</protein>
<comment type="caution">
    <text evidence="4">The sequence shown here is derived from an EMBL/GenBank/DDBJ whole genome shotgun (WGS) entry which is preliminary data.</text>
</comment>
<organism evidence="4 5">
    <name type="scientific">Taibaiella chishuiensis</name>
    <dbReference type="NCBI Taxonomy" id="1434707"/>
    <lineage>
        <taxon>Bacteria</taxon>
        <taxon>Pseudomonadati</taxon>
        <taxon>Bacteroidota</taxon>
        <taxon>Chitinophagia</taxon>
        <taxon>Chitinophagales</taxon>
        <taxon>Chitinophagaceae</taxon>
        <taxon>Taibaiella</taxon>
    </lineage>
</organism>
<keyword evidence="5" id="KW-1185">Reference proteome</keyword>
<dbReference type="CDD" id="cd00093">
    <property type="entry name" value="HTH_XRE"/>
    <property type="match status" value="1"/>
</dbReference>
<evidence type="ECO:0000313" key="4">
    <source>
        <dbReference type="EMBL" id="PSK91146.1"/>
    </source>
</evidence>
<dbReference type="InterPro" id="IPR010982">
    <property type="entry name" value="Lambda_DNA-bd_dom_sf"/>
</dbReference>
<evidence type="ECO:0000256" key="2">
    <source>
        <dbReference type="SAM" id="Coils"/>
    </source>
</evidence>
<dbReference type="PANTHER" id="PTHR46558:SF4">
    <property type="entry name" value="DNA-BIDING PHAGE PROTEIN"/>
    <property type="match status" value="1"/>
</dbReference>
<dbReference type="InterPro" id="IPR001387">
    <property type="entry name" value="Cro/C1-type_HTH"/>
</dbReference>
<dbReference type="OrthoDB" id="4762426at2"/>
<dbReference type="Gene3D" id="1.10.260.40">
    <property type="entry name" value="lambda repressor-like DNA-binding domains"/>
    <property type="match status" value="1"/>
</dbReference>
<accession>A0A2P8D1U8</accession>
<name>A0A2P8D1U8_9BACT</name>
<feature type="coiled-coil region" evidence="2">
    <location>
        <begin position="87"/>
        <end position="114"/>
    </location>
</feature>
<evidence type="ECO:0000256" key="1">
    <source>
        <dbReference type="ARBA" id="ARBA00023125"/>
    </source>
</evidence>
<dbReference type="RefSeq" id="WP_106523747.1">
    <property type="nucleotide sequence ID" value="NZ_PYGD01000006.1"/>
</dbReference>
<dbReference type="AlphaFoldDB" id="A0A2P8D1U8"/>
<dbReference type="Pfam" id="PF01381">
    <property type="entry name" value="HTH_3"/>
    <property type="match status" value="1"/>
</dbReference>
<dbReference type="Proteomes" id="UP000240572">
    <property type="component" value="Unassembled WGS sequence"/>
</dbReference>
<dbReference type="SUPFAM" id="SSF47413">
    <property type="entry name" value="lambda repressor-like DNA-binding domains"/>
    <property type="match status" value="1"/>
</dbReference>
<sequence length="129" mass="14750">MNTNYIREKIRSLRIAKGITQKEMGERLYMDERTYGKIERGEKKSMDILLLTSIADKLNVDLDVLLVKEKANTPGPAVAGTGNPAMIQVLIEAHEVLTQDIRQLKEEIRRMILSQQEALRMLRQTEQVG</sequence>
<gene>
    <name evidence="4" type="ORF">B0I18_106158</name>
</gene>